<sequence length="325" mass="37464">MGRRSRQRQQQQQHQKLLPPQLEDPASLFPWCSWCGKVDHRWRSCPKVPPADWCGRCEVYGHNWAGCPYALAQEEADDDGELFLKSLAAELCTGCRAYGHTVAICPTQTEGRRRKQRGRKTWEEKEWCTQCMQYGHEEHHCPEVLPDTDLEWEEPECPAPEWEEPERPAPEWEEPERPAPEWEEPERPEPKRGESVRPEPKRGKAQRPQSRCPPAEGEFLLVLPPSPSPAEGACLLVPLLLPSREPEEVELPSREPEGVELPSREPEGVEPRTREPEGEEPWTREPEGEKAEAPQQSLHMLLRGAQGRRTRLRRQEVAARLQRPL</sequence>
<dbReference type="GO" id="GO:0003676">
    <property type="term" value="F:nucleic acid binding"/>
    <property type="evidence" value="ECO:0007669"/>
    <property type="project" value="InterPro"/>
</dbReference>
<keyword evidence="3" id="KW-1185">Reference proteome</keyword>
<feature type="compositionally biased region" description="Basic and acidic residues" evidence="1">
    <location>
        <begin position="165"/>
        <end position="202"/>
    </location>
</feature>
<feature type="compositionally biased region" description="Basic and acidic residues" evidence="1">
    <location>
        <begin position="251"/>
        <end position="292"/>
    </location>
</feature>
<evidence type="ECO:0000313" key="2">
    <source>
        <dbReference type="EMBL" id="RXM93722.1"/>
    </source>
</evidence>
<reference evidence="2 3" key="1">
    <citation type="submission" date="2019-01" db="EMBL/GenBank/DDBJ databases">
        <title>Draft Genome and Complete Hox-Cluster Characterization of the Sterlet Sturgeon (Acipenser ruthenus).</title>
        <authorList>
            <person name="Wei Q."/>
        </authorList>
    </citation>
    <scope>NUCLEOTIDE SEQUENCE [LARGE SCALE GENOMIC DNA]</scope>
    <source>
        <strain evidence="2">WHYD16114868_AA</strain>
        <tissue evidence="2">Blood</tissue>
    </source>
</reference>
<feature type="compositionally biased region" description="Acidic residues" evidence="1">
    <location>
        <begin position="155"/>
        <end position="164"/>
    </location>
</feature>
<dbReference type="Proteomes" id="UP000289886">
    <property type="component" value="Unassembled WGS sequence"/>
</dbReference>
<proteinExistence type="predicted"/>
<dbReference type="AlphaFoldDB" id="A0A444V001"/>
<dbReference type="EMBL" id="SCEB01004214">
    <property type="protein sequence ID" value="RXM93722.1"/>
    <property type="molecule type" value="Genomic_DNA"/>
</dbReference>
<evidence type="ECO:0000313" key="3">
    <source>
        <dbReference type="Proteomes" id="UP000289886"/>
    </source>
</evidence>
<dbReference type="GO" id="GO:0008270">
    <property type="term" value="F:zinc ion binding"/>
    <property type="evidence" value="ECO:0007669"/>
    <property type="project" value="InterPro"/>
</dbReference>
<organism evidence="2 3">
    <name type="scientific">Acipenser ruthenus</name>
    <name type="common">Sterlet sturgeon</name>
    <dbReference type="NCBI Taxonomy" id="7906"/>
    <lineage>
        <taxon>Eukaryota</taxon>
        <taxon>Metazoa</taxon>
        <taxon>Chordata</taxon>
        <taxon>Craniata</taxon>
        <taxon>Vertebrata</taxon>
        <taxon>Euteleostomi</taxon>
        <taxon>Actinopterygii</taxon>
        <taxon>Chondrostei</taxon>
        <taxon>Acipenseriformes</taxon>
        <taxon>Acipenseridae</taxon>
        <taxon>Acipenser</taxon>
    </lineage>
</organism>
<dbReference type="SUPFAM" id="SSF57756">
    <property type="entry name" value="Retrovirus zinc finger-like domains"/>
    <property type="match status" value="1"/>
</dbReference>
<feature type="region of interest" description="Disordered" evidence="1">
    <location>
        <begin position="155"/>
        <end position="233"/>
    </location>
</feature>
<protein>
    <submittedName>
        <fullName evidence="2">Uncharacterized protein</fullName>
    </submittedName>
</protein>
<dbReference type="Gene3D" id="4.10.60.10">
    <property type="entry name" value="Zinc finger, CCHC-type"/>
    <property type="match status" value="1"/>
</dbReference>
<name>A0A444V001_ACIRT</name>
<gene>
    <name evidence="2" type="ORF">EOD39_18777</name>
</gene>
<dbReference type="InterPro" id="IPR036875">
    <property type="entry name" value="Znf_CCHC_sf"/>
</dbReference>
<evidence type="ECO:0000256" key="1">
    <source>
        <dbReference type="SAM" id="MobiDB-lite"/>
    </source>
</evidence>
<accession>A0A444V001</accession>
<comment type="caution">
    <text evidence="2">The sequence shown here is derived from an EMBL/GenBank/DDBJ whole genome shotgun (WGS) entry which is preliminary data.</text>
</comment>
<feature type="region of interest" description="Disordered" evidence="1">
    <location>
        <begin position="246"/>
        <end position="325"/>
    </location>
</feature>